<dbReference type="InterPro" id="IPR043129">
    <property type="entry name" value="ATPase_NBD"/>
</dbReference>
<dbReference type="Pfam" id="PF02782">
    <property type="entry name" value="FGGY_C"/>
    <property type="match status" value="1"/>
</dbReference>
<accession>A0A6J7WAR7</accession>
<evidence type="ECO:0000256" key="1">
    <source>
        <dbReference type="ARBA" id="ARBA00022679"/>
    </source>
</evidence>
<evidence type="ECO:0000313" key="5">
    <source>
        <dbReference type="EMBL" id="CAB4715440.1"/>
    </source>
</evidence>
<gene>
    <name evidence="5" type="ORF">UFOPK2655_00992</name>
    <name evidence="6" type="ORF">UFOPK3667_00851</name>
    <name evidence="7" type="ORF">UFOPK4444_01156</name>
</gene>
<dbReference type="PIRSF" id="PIRSF000538">
    <property type="entry name" value="GlpK"/>
    <property type="match status" value="1"/>
</dbReference>
<dbReference type="SUPFAM" id="SSF53067">
    <property type="entry name" value="Actin-like ATPase domain"/>
    <property type="match status" value="2"/>
</dbReference>
<feature type="domain" description="Carbohydrate kinase FGGY C-terminal" evidence="4">
    <location>
        <begin position="319"/>
        <end position="457"/>
    </location>
</feature>
<dbReference type="PANTHER" id="PTHR43095:SF5">
    <property type="entry name" value="XYLULOSE KINASE"/>
    <property type="match status" value="1"/>
</dbReference>
<dbReference type="InterPro" id="IPR000577">
    <property type="entry name" value="Carb_kinase_FGGY"/>
</dbReference>
<dbReference type="CDD" id="cd07805">
    <property type="entry name" value="ASKHA_NBD_FGGY_CvXK-like"/>
    <property type="match status" value="1"/>
</dbReference>
<dbReference type="EMBL" id="CAEZYE010000054">
    <property type="protein sequence ID" value="CAB4715440.1"/>
    <property type="molecule type" value="Genomic_DNA"/>
</dbReference>
<evidence type="ECO:0000259" key="3">
    <source>
        <dbReference type="Pfam" id="PF00370"/>
    </source>
</evidence>
<feature type="domain" description="Carbohydrate kinase FGGY N-terminal" evidence="3">
    <location>
        <begin position="7"/>
        <end position="115"/>
    </location>
</feature>
<dbReference type="Pfam" id="PF00370">
    <property type="entry name" value="FGGY_N"/>
    <property type="match status" value="1"/>
</dbReference>
<dbReference type="EMBL" id="CAFBMU010000008">
    <property type="protein sequence ID" value="CAB4923558.1"/>
    <property type="molecule type" value="Genomic_DNA"/>
</dbReference>
<dbReference type="InterPro" id="IPR018484">
    <property type="entry name" value="FGGY_N"/>
</dbReference>
<proteinExistence type="predicted"/>
<evidence type="ECO:0000259" key="4">
    <source>
        <dbReference type="Pfam" id="PF02782"/>
    </source>
</evidence>
<evidence type="ECO:0000256" key="2">
    <source>
        <dbReference type="ARBA" id="ARBA00022777"/>
    </source>
</evidence>
<sequence>MSNERWILAIDLGNGGPKVAAIDFNERIRAVATRPVDVTYGLNGLATQDANQWWETLLDAAREVIATSNVDPRALHAIGITGQWGSTVPVDAQGLPVGDVLLWSDTRGQKYMHEVVGGALSYQGFAPLRIIEWVRKSGGAPSPSGADPTGHSMVLQRELGEIHDRATYLLEPIDYLGMRFTGRAAATCASMILSWLTDNRLNRHAEYDQRLVRKSKRDPNKLAPLVPMGSILGYVLPNVAEALGISTDVPVISGIPDLHAAVIGSGAVEPFATHVSISTTAWIGARVPFKKTDVLHSIASVPGFDAGMPIVANNHETGGAALRWMLEQVLPGESYESLIAKATKAPAGCEGVLFTPWLNGERSPVEDKNIRASFLNLSLRSDQESMVRAVMEGVAFNARWLFDAYEKFLGRRSDSLRIIGGGAQSDLWCQLHAYALNRPIHRPADPRDAQLKGVALWTRIALGELTLQEAGASARITDIFLPDGPDAAIYKELYKEFENLYPMLKKLHHRLQKLNT</sequence>
<dbReference type="AlphaFoldDB" id="A0A6J7WAR7"/>
<dbReference type="EMBL" id="CAFBRZ010000078">
    <property type="protein sequence ID" value="CAB5158859.1"/>
    <property type="molecule type" value="Genomic_DNA"/>
</dbReference>
<dbReference type="InterPro" id="IPR050406">
    <property type="entry name" value="FGGY_Carb_Kinase"/>
</dbReference>
<reference evidence="7" key="1">
    <citation type="submission" date="2020-05" db="EMBL/GenBank/DDBJ databases">
        <authorList>
            <person name="Chiriac C."/>
            <person name="Salcher M."/>
            <person name="Ghai R."/>
            <person name="Kavagutti S V."/>
        </authorList>
    </citation>
    <scope>NUCLEOTIDE SEQUENCE</scope>
</reference>
<dbReference type="Gene3D" id="3.30.420.40">
    <property type="match status" value="2"/>
</dbReference>
<evidence type="ECO:0000313" key="6">
    <source>
        <dbReference type="EMBL" id="CAB4923558.1"/>
    </source>
</evidence>
<name>A0A6J7WAR7_9ZZZZ</name>
<dbReference type="InterPro" id="IPR018485">
    <property type="entry name" value="FGGY_C"/>
</dbReference>
<evidence type="ECO:0000313" key="7">
    <source>
        <dbReference type="EMBL" id="CAB5158859.1"/>
    </source>
</evidence>
<dbReference type="GO" id="GO:0016301">
    <property type="term" value="F:kinase activity"/>
    <property type="evidence" value="ECO:0007669"/>
    <property type="project" value="UniProtKB-KW"/>
</dbReference>
<dbReference type="GO" id="GO:0005975">
    <property type="term" value="P:carbohydrate metabolic process"/>
    <property type="evidence" value="ECO:0007669"/>
    <property type="project" value="InterPro"/>
</dbReference>
<protein>
    <submittedName>
        <fullName evidence="7">Unannotated protein</fullName>
    </submittedName>
</protein>
<dbReference type="PANTHER" id="PTHR43095">
    <property type="entry name" value="SUGAR KINASE"/>
    <property type="match status" value="1"/>
</dbReference>
<keyword evidence="1" id="KW-0808">Transferase</keyword>
<keyword evidence="2" id="KW-0418">Kinase</keyword>
<organism evidence="7">
    <name type="scientific">freshwater metagenome</name>
    <dbReference type="NCBI Taxonomy" id="449393"/>
    <lineage>
        <taxon>unclassified sequences</taxon>
        <taxon>metagenomes</taxon>
        <taxon>ecological metagenomes</taxon>
    </lineage>
</organism>